<evidence type="ECO:0000256" key="1">
    <source>
        <dbReference type="ARBA" id="ARBA00004651"/>
    </source>
</evidence>
<keyword evidence="4 7" id="KW-0812">Transmembrane</keyword>
<feature type="transmembrane region" description="Helical" evidence="7">
    <location>
        <begin position="299"/>
        <end position="321"/>
    </location>
</feature>
<gene>
    <name evidence="8" type="ORF">UA08_05987</name>
</gene>
<dbReference type="PANTHER" id="PTHR43549:SF2">
    <property type="entry name" value="MULTIDRUG RESISTANCE PROTEIN NORM-RELATED"/>
    <property type="match status" value="1"/>
</dbReference>
<dbReference type="GO" id="GO:0005886">
    <property type="term" value="C:plasma membrane"/>
    <property type="evidence" value="ECO:0007669"/>
    <property type="project" value="UniProtKB-SubCell"/>
</dbReference>
<dbReference type="GeneID" id="31005743"/>
<evidence type="ECO:0000256" key="5">
    <source>
        <dbReference type="ARBA" id="ARBA00022989"/>
    </source>
</evidence>
<dbReference type="OrthoDB" id="2119662at2759"/>
<dbReference type="AlphaFoldDB" id="A0A225ADE8"/>
<comment type="subcellular location">
    <subcellularLocation>
        <location evidence="1">Cell membrane</location>
        <topology evidence="1">Multi-pass membrane protein</topology>
    </subcellularLocation>
</comment>
<dbReference type="Proteomes" id="UP000214365">
    <property type="component" value="Unassembled WGS sequence"/>
</dbReference>
<dbReference type="InterPro" id="IPR052031">
    <property type="entry name" value="Membrane_Transporter-Flippase"/>
</dbReference>
<evidence type="ECO:0000313" key="9">
    <source>
        <dbReference type="Proteomes" id="UP000214365"/>
    </source>
</evidence>
<evidence type="ECO:0000256" key="3">
    <source>
        <dbReference type="ARBA" id="ARBA00022475"/>
    </source>
</evidence>
<keyword evidence="9" id="KW-1185">Reference proteome</keyword>
<proteinExistence type="predicted"/>
<evidence type="ECO:0000256" key="6">
    <source>
        <dbReference type="ARBA" id="ARBA00023136"/>
    </source>
</evidence>
<dbReference type="STRING" id="1441469.A0A225ADE8"/>
<name>A0A225ADE8_TALAT</name>
<organism evidence="8 9">
    <name type="scientific">Talaromyces atroroseus</name>
    <dbReference type="NCBI Taxonomy" id="1441469"/>
    <lineage>
        <taxon>Eukaryota</taxon>
        <taxon>Fungi</taxon>
        <taxon>Dikarya</taxon>
        <taxon>Ascomycota</taxon>
        <taxon>Pezizomycotina</taxon>
        <taxon>Eurotiomycetes</taxon>
        <taxon>Eurotiomycetidae</taxon>
        <taxon>Eurotiales</taxon>
        <taxon>Trichocomaceae</taxon>
        <taxon>Talaromyces</taxon>
        <taxon>Talaromyces sect. Trachyspermi</taxon>
    </lineage>
</organism>
<keyword evidence="6 7" id="KW-0472">Membrane</keyword>
<keyword evidence="2" id="KW-0813">Transport</keyword>
<feature type="transmembrane region" description="Helical" evidence="7">
    <location>
        <begin position="100"/>
        <end position="127"/>
    </location>
</feature>
<comment type="caution">
    <text evidence="8">The sequence shown here is derived from an EMBL/GenBank/DDBJ whole genome shotgun (WGS) entry which is preliminary data.</text>
</comment>
<keyword evidence="3" id="KW-1003">Cell membrane</keyword>
<sequence length="427" mass="47243">MSLKKRLMRIQVKDFIQPQPWVQWAVGERWWYRTSYIGALLFNAGAFLLPALYSTLVKIWIADIDSSLVVTTDVYTYIGTVAEVLNEDKDTRTHESRLGLAYTLIVFQTVLGLIMSIVLTGAANAFASTFVPRNVQKASVTYVRIGAFSALNSAIEVAVSNATRALDKPDVPLLISSVKVTVNIILDFLIISKFHVGHWAPNVNMQAAIRLSCDMAAALTGLFYFFATAARSVEDGGFWRLKGETPTLSAFLTLLKPGSVTFMESAIRNTLYLWLVAGIVAMSADYATAWGVFTTVRWGLVMVPVQALEATSLTFIGHFWAELRGTNHQARNWKKLIVIIRPAVVSALIAIAIEVPLCIFMALLGCEPFAFFLSESEKVSEIAAHMWQTIDCLVFGGSQVFSFVEIAIITFFWAQRLMRGKLSVAAI</sequence>
<reference evidence="8 9" key="1">
    <citation type="submission" date="2015-06" db="EMBL/GenBank/DDBJ databases">
        <title>Talaromyces atroroseus IBT 11181 draft genome.</title>
        <authorList>
            <person name="Rasmussen K.B."/>
            <person name="Rasmussen S."/>
            <person name="Petersen B."/>
            <person name="Sicheritz-Ponten T."/>
            <person name="Mortensen U.H."/>
            <person name="Thrane U."/>
        </authorList>
    </citation>
    <scope>NUCLEOTIDE SEQUENCE [LARGE SCALE GENOMIC DNA]</scope>
    <source>
        <strain evidence="8 9">IBT 11181</strain>
    </source>
</reference>
<evidence type="ECO:0000256" key="2">
    <source>
        <dbReference type="ARBA" id="ARBA00022448"/>
    </source>
</evidence>
<evidence type="ECO:0000313" key="8">
    <source>
        <dbReference type="EMBL" id="OKL58460.1"/>
    </source>
</evidence>
<feature type="transmembrane region" description="Helical" evidence="7">
    <location>
        <begin position="39"/>
        <end position="61"/>
    </location>
</feature>
<dbReference type="EMBL" id="LFMY01000009">
    <property type="protein sequence ID" value="OKL58460.1"/>
    <property type="molecule type" value="Genomic_DNA"/>
</dbReference>
<dbReference type="RefSeq" id="XP_020118581.1">
    <property type="nucleotide sequence ID" value="XM_020268411.1"/>
</dbReference>
<evidence type="ECO:0000256" key="4">
    <source>
        <dbReference type="ARBA" id="ARBA00022692"/>
    </source>
</evidence>
<dbReference type="PANTHER" id="PTHR43549">
    <property type="entry name" value="MULTIDRUG RESISTANCE PROTEIN YPNP-RELATED"/>
    <property type="match status" value="1"/>
</dbReference>
<feature type="transmembrane region" description="Helical" evidence="7">
    <location>
        <begin position="342"/>
        <end position="373"/>
    </location>
</feature>
<accession>A0A225ADE8</accession>
<feature type="transmembrane region" description="Helical" evidence="7">
    <location>
        <begin position="271"/>
        <end position="293"/>
    </location>
</feature>
<keyword evidence="5 7" id="KW-1133">Transmembrane helix</keyword>
<protein>
    <recommendedName>
        <fullName evidence="10">Polysaccharide biosynthesis protein C-terminal domain-containing protein</fullName>
    </recommendedName>
</protein>
<feature type="transmembrane region" description="Helical" evidence="7">
    <location>
        <begin position="393"/>
        <end position="414"/>
    </location>
</feature>
<evidence type="ECO:0008006" key="10">
    <source>
        <dbReference type="Google" id="ProtNLM"/>
    </source>
</evidence>
<evidence type="ECO:0000256" key="7">
    <source>
        <dbReference type="SAM" id="Phobius"/>
    </source>
</evidence>